<gene>
    <name evidence="2" type="ORF">AK88_02293</name>
</gene>
<feature type="region of interest" description="Disordered" evidence="1">
    <location>
        <begin position="1066"/>
        <end position="1088"/>
    </location>
</feature>
<evidence type="ECO:0000313" key="2">
    <source>
        <dbReference type="EMBL" id="KJP88018.1"/>
    </source>
</evidence>
<dbReference type="OMA" id="CPIFMNL"/>
<reference evidence="2 3" key="1">
    <citation type="submission" date="2014-03" db="EMBL/GenBank/DDBJ databases">
        <title>The Genome Sequence of Plasmodium fragile nilgiri.</title>
        <authorList>
            <consortium name="The Broad Institute Genomics Platform"/>
            <consortium name="The Broad Institute Genome Sequencing Center for Infectious Disease"/>
            <person name="Neafsey D."/>
            <person name="Duraisingh M."/>
            <person name="Young S.K."/>
            <person name="Zeng Q."/>
            <person name="Gargeya S."/>
            <person name="Abouelleil A."/>
            <person name="Alvarado L."/>
            <person name="Chapman S.B."/>
            <person name="Gainer-Dewar J."/>
            <person name="Goldberg J."/>
            <person name="Griggs A."/>
            <person name="Gujja S."/>
            <person name="Hansen M."/>
            <person name="Howarth C."/>
            <person name="Imamovic A."/>
            <person name="Larimer J."/>
            <person name="Pearson M."/>
            <person name="Poon T.W."/>
            <person name="Priest M."/>
            <person name="Roberts A."/>
            <person name="Saif S."/>
            <person name="Shea T."/>
            <person name="Sykes S."/>
            <person name="Wortman J."/>
            <person name="Nusbaum C."/>
            <person name="Birren B."/>
        </authorList>
    </citation>
    <scope>NUCLEOTIDE SEQUENCE [LARGE SCALE GENOMIC DNA]</scope>
    <source>
        <strain evidence="3">nilgiri</strain>
    </source>
</reference>
<feature type="compositionally biased region" description="Low complexity" evidence="1">
    <location>
        <begin position="1070"/>
        <end position="1085"/>
    </location>
</feature>
<dbReference type="VEuPathDB" id="PlasmoDB:AK88_02293"/>
<feature type="region of interest" description="Disordered" evidence="1">
    <location>
        <begin position="896"/>
        <end position="960"/>
    </location>
</feature>
<organism evidence="2 3">
    <name type="scientific">Plasmodium fragile</name>
    <dbReference type="NCBI Taxonomy" id="5857"/>
    <lineage>
        <taxon>Eukaryota</taxon>
        <taxon>Sar</taxon>
        <taxon>Alveolata</taxon>
        <taxon>Apicomplexa</taxon>
        <taxon>Aconoidasida</taxon>
        <taxon>Haemosporida</taxon>
        <taxon>Plasmodiidae</taxon>
        <taxon>Plasmodium</taxon>
        <taxon>Plasmodium (Plasmodium)</taxon>
    </lineage>
</organism>
<proteinExistence type="predicted"/>
<dbReference type="Proteomes" id="UP000054561">
    <property type="component" value="Unassembled WGS sequence"/>
</dbReference>
<protein>
    <submittedName>
        <fullName evidence="2">Uncharacterized protein</fullName>
    </submittedName>
</protein>
<dbReference type="OrthoDB" id="392882at2759"/>
<accession>A0A0D9QM39</accession>
<feature type="region of interest" description="Disordered" evidence="1">
    <location>
        <begin position="1"/>
        <end position="49"/>
    </location>
</feature>
<feature type="region of interest" description="Disordered" evidence="1">
    <location>
        <begin position="301"/>
        <end position="342"/>
    </location>
</feature>
<dbReference type="RefSeq" id="XP_012335347.1">
    <property type="nucleotide sequence ID" value="XM_012479924.1"/>
</dbReference>
<evidence type="ECO:0000256" key="1">
    <source>
        <dbReference type="SAM" id="MobiDB-lite"/>
    </source>
</evidence>
<feature type="compositionally biased region" description="Basic and acidic residues" evidence="1">
    <location>
        <begin position="902"/>
        <end position="923"/>
    </location>
</feature>
<dbReference type="AlphaFoldDB" id="A0A0D9QM39"/>
<dbReference type="GeneID" id="24267607"/>
<keyword evidence="3" id="KW-1185">Reference proteome</keyword>
<feature type="compositionally biased region" description="Basic residues" evidence="1">
    <location>
        <begin position="18"/>
        <end position="40"/>
    </location>
</feature>
<sequence length="1231" mass="138117">MKGKGKSTDAPKGGKATKSTKAKRPTRTTKGKAQNSKKGKQGNLQNIKQPCSDESDVYFYNDLQRWTKTNVKVPIWLKKPKDIESTNEFYKNVIKKLLRVKNKIRAYQIEEAYLIDCLRKCLMDLNLNSIRSLDYVNYEMLKKLCEGDYSAFFKNGENNKEEDKCLQLTKEQDGTRDSQKDLVHEPILKDGNCEDQTTHNSVDCPTGKVTPLPGEDIKCLIESLKNALSVEKSEKEKDIMKHVFNKVIIPGAFFENNNFCPIFMNLLKLDIYNSCCLSGTELGPKLTSLIELLNNFDEGMADGSNTGEKQEGVPSASNAGTQHGDAKPGGAHNNESEENSYKEDRLFFKSQTSLFKLSQYCIEKGIVDNHQVASFDTIYIYSGKESQHGGNQSPFDKHKYKNKKKKLFSHGNLKYSLDITKKKNESLHFINEQKDILESNSTRRSINHPHVERHYDKNATPVREENGWEGLVANESVACVKAKESPHGRELLPFLSHFDEKEELPSGGIATAEKEAISVVASVNETEQSFVSAVSKFDCEGSHSNKCRTIEGCKEDPHNYLHNDWLQFDEGGNVVARAGLDEEFLHGSNTNKCETPRKVSPPTGRERFRLYKENEQETGDQGVDLPLQVCQEDCQYTDSNTMIRKRKLHQTDHSSQDKTQPFQYNTFELYMDNGQIKKNKRLDSINEFEDVPIEVNNCVEKSHDSRCSDVAGTQVRFLLEGSEVGCGRGTDEGSFTNKGSNPLDWDELLNRNDHVTSSIGSNLPSAFPSSGYSQAYQDSDTSVIIERINYDRKKGSDSDGAISEGVNAMKKLLPRSTTRPKCSAAAVCDFSTEKKGHINEEDKNLISIIDRFCDDSNLSGVIDVHDYLKSSLASHSEVASYPVAASHSEVIILEDNDEVGDEDKRGEKSAKDMHDRAGRKWGEEDNPPQMEKCTPWRNPPGRDEADTSIAAATPKTTKEREGKKELSILNIDIEKMNNVVLEGLLDFFGMKANTLSRKKQITELAKIQSYLNEQYENMLKECNTPSGVQKDNNKLRKGTSVEGDCQTENGTCSYHHDGGKGDEGRMCANGGSSSSSGGGVSNSMSAQVGDGHTEAQCFFLNEEWFDGALVGEGKSTDQASTTQMISNEVGTTHRSPPHPLNDDQAKSQEDYLNRMKKKIKQMELKSLFERIDEAIGVNEVLHDHIKRDKQIEYSLLKQYLVDCKLSVNREIVMSYCKDKDIQVVMKKRAKV</sequence>
<evidence type="ECO:0000313" key="3">
    <source>
        <dbReference type="Proteomes" id="UP000054561"/>
    </source>
</evidence>
<dbReference type="EMBL" id="KQ001666">
    <property type="protein sequence ID" value="KJP88018.1"/>
    <property type="molecule type" value="Genomic_DNA"/>
</dbReference>
<name>A0A0D9QM39_PLAFR</name>